<dbReference type="InterPro" id="IPR043128">
    <property type="entry name" value="Rev_trsase/Diguanyl_cyclase"/>
</dbReference>
<dbReference type="InterPro" id="IPR050951">
    <property type="entry name" value="Retrovirus_Pol_polyprotein"/>
</dbReference>
<dbReference type="PANTHER" id="PTHR37984">
    <property type="entry name" value="PROTEIN CBG26694"/>
    <property type="match status" value="1"/>
</dbReference>
<sequence>MQSFLRFASYYRKNIKDFERSAKPLYKFCDQQPVYQMTEEMVKDYEELKKSLSNDLFILIPDCKLPFKMYINACREGLGVALHHTQIKNMKKPNRPILRWQISIQEYRGNMTIDHKSGNINKNADGL</sequence>
<accession>A0A9Q3CZS6</accession>
<organism evidence="1 2">
    <name type="scientific">Austropuccinia psidii MF-1</name>
    <dbReference type="NCBI Taxonomy" id="1389203"/>
    <lineage>
        <taxon>Eukaryota</taxon>
        <taxon>Fungi</taxon>
        <taxon>Dikarya</taxon>
        <taxon>Basidiomycota</taxon>
        <taxon>Pucciniomycotina</taxon>
        <taxon>Pucciniomycetes</taxon>
        <taxon>Pucciniales</taxon>
        <taxon>Sphaerophragmiaceae</taxon>
        <taxon>Austropuccinia</taxon>
    </lineage>
</organism>
<evidence type="ECO:0008006" key="3">
    <source>
        <dbReference type="Google" id="ProtNLM"/>
    </source>
</evidence>
<dbReference type="Gene3D" id="3.30.70.270">
    <property type="match status" value="1"/>
</dbReference>
<proteinExistence type="predicted"/>
<dbReference type="SUPFAM" id="SSF56672">
    <property type="entry name" value="DNA/RNA polymerases"/>
    <property type="match status" value="1"/>
</dbReference>
<dbReference type="EMBL" id="AVOT02012479">
    <property type="protein sequence ID" value="MBW0494249.1"/>
    <property type="molecule type" value="Genomic_DNA"/>
</dbReference>
<evidence type="ECO:0000313" key="2">
    <source>
        <dbReference type="Proteomes" id="UP000765509"/>
    </source>
</evidence>
<dbReference type="InterPro" id="IPR043502">
    <property type="entry name" value="DNA/RNA_pol_sf"/>
</dbReference>
<dbReference type="Proteomes" id="UP000765509">
    <property type="component" value="Unassembled WGS sequence"/>
</dbReference>
<evidence type="ECO:0000313" key="1">
    <source>
        <dbReference type="EMBL" id="MBW0494249.1"/>
    </source>
</evidence>
<reference evidence="1" key="1">
    <citation type="submission" date="2021-03" db="EMBL/GenBank/DDBJ databases">
        <title>Draft genome sequence of rust myrtle Austropuccinia psidii MF-1, a brazilian biotype.</title>
        <authorList>
            <person name="Quecine M.C."/>
            <person name="Pachon D.M.R."/>
            <person name="Bonatelli M.L."/>
            <person name="Correr F.H."/>
            <person name="Franceschini L.M."/>
            <person name="Leite T.F."/>
            <person name="Margarido G.R.A."/>
            <person name="Almeida C.A."/>
            <person name="Ferrarezi J.A."/>
            <person name="Labate C.A."/>
        </authorList>
    </citation>
    <scope>NUCLEOTIDE SEQUENCE</scope>
    <source>
        <strain evidence="1">MF-1</strain>
    </source>
</reference>
<gene>
    <name evidence="1" type="ORF">O181_033964</name>
</gene>
<keyword evidence="2" id="KW-1185">Reference proteome</keyword>
<comment type="caution">
    <text evidence="1">The sequence shown here is derived from an EMBL/GenBank/DDBJ whole genome shotgun (WGS) entry which is preliminary data.</text>
</comment>
<dbReference type="PANTHER" id="PTHR37984:SF5">
    <property type="entry name" value="PROTEIN NYNRIN-LIKE"/>
    <property type="match status" value="1"/>
</dbReference>
<dbReference type="AlphaFoldDB" id="A0A9Q3CZS6"/>
<protein>
    <recommendedName>
        <fullName evidence="3">Reverse transcriptase/retrotransposon-derived protein RNase H-like domain-containing protein</fullName>
    </recommendedName>
</protein>
<name>A0A9Q3CZS6_9BASI</name>